<protein>
    <submittedName>
        <fullName evidence="3">Uncharacterized protein</fullName>
    </submittedName>
</protein>
<dbReference type="PROSITE" id="PS51257">
    <property type="entry name" value="PROKAR_LIPOPROTEIN"/>
    <property type="match status" value="1"/>
</dbReference>
<dbReference type="AlphaFoldDB" id="U5VZE8"/>
<name>U5VZE8_9ACTN</name>
<dbReference type="HOGENOM" id="CLU_1640165_0_0_11"/>
<feature type="signal peptide" evidence="2">
    <location>
        <begin position="1"/>
        <end position="17"/>
    </location>
</feature>
<dbReference type="STRING" id="1246995.AFR_19935"/>
<evidence type="ECO:0000256" key="1">
    <source>
        <dbReference type="SAM" id="MobiDB-lite"/>
    </source>
</evidence>
<keyword evidence="2" id="KW-0732">Signal</keyword>
<organism evidence="3 4">
    <name type="scientific">Actinoplanes friuliensis DSM 7358</name>
    <dbReference type="NCBI Taxonomy" id="1246995"/>
    <lineage>
        <taxon>Bacteria</taxon>
        <taxon>Bacillati</taxon>
        <taxon>Actinomycetota</taxon>
        <taxon>Actinomycetes</taxon>
        <taxon>Micromonosporales</taxon>
        <taxon>Micromonosporaceae</taxon>
        <taxon>Actinoplanes</taxon>
    </lineage>
</organism>
<proteinExistence type="predicted"/>
<evidence type="ECO:0000313" key="4">
    <source>
        <dbReference type="Proteomes" id="UP000017746"/>
    </source>
</evidence>
<feature type="region of interest" description="Disordered" evidence="1">
    <location>
        <begin position="28"/>
        <end position="51"/>
    </location>
</feature>
<reference evidence="3 4" key="1">
    <citation type="journal article" date="2014" name="J. Biotechnol.">
        <title>Complete genome sequence of the actinobacterium Actinoplanes friuliensis HAG 010964, producer of the lipopeptide antibiotic friulimycin.</title>
        <authorList>
            <person name="Ruckert C."/>
            <person name="Szczepanowski R."/>
            <person name="Albersmeier A."/>
            <person name="Goesmann A."/>
            <person name="Fischer N."/>
            <person name="Steinkamper A."/>
            <person name="Puhler A."/>
            <person name="Biener R."/>
            <person name="Schwartz D."/>
            <person name="Kalinowski J."/>
        </authorList>
    </citation>
    <scope>NUCLEOTIDE SEQUENCE [LARGE SCALE GENOMIC DNA]</scope>
    <source>
        <strain evidence="3 4">DSM 7358</strain>
    </source>
</reference>
<accession>U5VZE8</accession>
<dbReference type="EMBL" id="CP006272">
    <property type="protein sequence ID" value="AGZ42259.1"/>
    <property type="molecule type" value="Genomic_DNA"/>
</dbReference>
<dbReference type="eggNOG" id="ENOG50325JH">
    <property type="taxonomic scope" value="Bacteria"/>
</dbReference>
<feature type="chain" id="PRO_5038660274" evidence="2">
    <location>
        <begin position="18"/>
        <end position="161"/>
    </location>
</feature>
<dbReference type="Proteomes" id="UP000017746">
    <property type="component" value="Chromosome"/>
</dbReference>
<keyword evidence="4" id="KW-1185">Reference proteome</keyword>
<evidence type="ECO:0000256" key="2">
    <source>
        <dbReference type="SAM" id="SignalP"/>
    </source>
</evidence>
<gene>
    <name evidence="3" type="ORF">AFR_19935</name>
</gene>
<dbReference type="RefSeq" id="WP_023362631.1">
    <property type="nucleotide sequence ID" value="NC_022657.1"/>
</dbReference>
<evidence type="ECO:0000313" key="3">
    <source>
        <dbReference type="EMBL" id="AGZ42259.1"/>
    </source>
</evidence>
<dbReference type="KEGG" id="afs:AFR_19935"/>
<sequence>MRTIRTAGLSIAFVAFAALLSACQPAEPASTGSGAAPATSAATTTASPTPTVDVKANTKEVCTSVTKVMIDGSVKIADDSVKSIDESWSQSKRNKNLQTTFASMGKKIAAEADKAVDPELKKTIEDTGAKVAAGAKKSDALAFLKKDFQTAAKSIDKTCGN</sequence>
<dbReference type="PATRIC" id="fig|1246995.3.peg.4045"/>